<dbReference type="CDD" id="cd05254">
    <property type="entry name" value="dTDP_HR_like_SDR_e"/>
    <property type="match status" value="1"/>
</dbReference>
<dbReference type="InterPro" id="IPR036291">
    <property type="entry name" value="NAD(P)-bd_dom_sf"/>
</dbReference>
<protein>
    <submittedName>
        <fullName evidence="2">NAD(P)-dependent oxidoreductase</fullName>
    </submittedName>
</protein>
<organism evidence="2 3">
    <name type="scientific">Halobellus rubicundus</name>
    <dbReference type="NCBI Taxonomy" id="2996466"/>
    <lineage>
        <taxon>Archaea</taxon>
        <taxon>Methanobacteriati</taxon>
        <taxon>Methanobacteriota</taxon>
        <taxon>Stenosarchaea group</taxon>
        <taxon>Halobacteria</taxon>
        <taxon>Halobacteriales</taxon>
        <taxon>Haloferacaceae</taxon>
        <taxon>Halobellus</taxon>
    </lineage>
</organism>
<dbReference type="AlphaFoldDB" id="A0ABD5MEB7"/>
<dbReference type="RefSeq" id="WP_372391034.1">
    <property type="nucleotide sequence ID" value="NZ_JBGNYA010000001.1"/>
</dbReference>
<comment type="caution">
    <text evidence="2">The sequence shown here is derived from an EMBL/GenBank/DDBJ whole genome shotgun (WGS) entry which is preliminary data.</text>
</comment>
<feature type="domain" description="RmlD-like substrate binding" evidence="1">
    <location>
        <begin position="1"/>
        <end position="289"/>
    </location>
</feature>
<dbReference type="Pfam" id="PF04321">
    <property type="entry name" value="RmlD_sub_bind"/>
    <property type="match status" value="1"/>
</dbReference>
<dbReference type="Proteomes" id="UP001570511">
    <property type="component" value="Unassembled WGS sequence"/>
</dbReference>
<evidence type="ECO:0000313" key="2">
    <source>
        <dbReference type="EMBL" id="MFA1612247.1"/>
    </source>
</evidence>
<dbReference type="InterPro" id="IPR029903">
    <property type="entry name" value="RmlD-like-bd"/>
</dbReference>
<evidence type="ECO:0000259" key="1">
    <source>
        <dbReference type="Pfam" id="PF04321"/>
    </source>
</evidence>
<name>A0ABD5MEB7_9EURY</name>
<proteinExistence type="predicted"/>
<evidence type="ECO:0000313" key="3">
    <source>
        <dbReference type="Proteomes" id="UP001570511"/>
    </source>
</evidence>
<keyword evidence="3" id="KW-1185">Reference proteome</keyword>
<dbReference type="SUPFAM" id="SSF51735">
    <property type="entry name" value="NAD(P)-binding Rossmann-fold domains"/>
    <property type="match status" value="1"/>
</dbReference>
<dbReference type="PANTHER" id="PTHR43242:SF1">
    <property type="entry name" value="NAD(P)-BINDING ROSSMANN-FOLD SUPERFAMILY PROTEIN"/>
    <property type="match status" value="1"/>
</dbReference>
<gene>
    <name evidence="2" type="ORF">OS889_14715</name>
</gene>
<dbReference type="EMBL" id="JBGNYA010000001">
    <property type="protein sequence ID" value="MFA1612247.1"/>
    <property type="molecule type" value="Genomic_DNA"/>
</dbReference>
<dbReference type="PANTHER" id="PTHR43242">
    <property type="entry name" value="NAD(P)-BINDING ROSSMANN-FOLD SUPERFAMILY PROTEIN"/>
    <property type="match status" value="1"/>
</dbReference>
<dbReference type="Gene3D" id="3.40.50.720">
    <property type="entry name" value="NAD(P)-binding Rossmann-like Domain"/>
    <property type="match status" value="1"/>
</dbReference>
<accession>A0ABD5MEB7</accession>
<sequence length="294" mass="33104">MRILVTGGAGFIGHELVRRLVVNGHHIAVTVHTHKPTVEGVETYEIDVRDTRKTRIVVTEFNPDVIVHAAAMSDADVCERSPDEAHEVNVGGTKNVIAANDGIDAHIIFLSSSFVFSGEKEFCEETGNRSPINVYGETKVAAEDIVNDSIYSSTIIRTDQPYGWPEPWQESDMVAWTVDQLKQPGTVEVFKEWWNNPIYLPDLVESIRVLIEECREGIFHAVGPDFINRFQWAVEIARVFGYDQDRIVPISTAEADLPAVRPNVRLSPDKLERCIESKIRPVRDGVKRMRELTV</sequence>
<reference evidence="2 3" key="1">
    <citation type="submission" date="2024-08" db="EMBL/GenBank/DDBJ databases">
        <title>Halobellus sp. MBLA0158 whole genome sequence.</title>
        <authorList>
            <person name="Hwang C.Y."/>
            <person name="Cho E.-S."/>
            <person name="Seo M.-J."/>
        </authorList>
    </citation>
    <scope>NUCLEOTIDE SEQUENCE [LARGE SCALE GENOMIC DNA]</scope>
    <source>
        <strain evidence="2 3">MBLA0158</strain>
    </source>
</reference>